<reference evidence="2" key="1">
    <citation type="journal article" date="2020" name="Stud. Mycol.">
        <title>101 Dothideomycetes genomes: a test case for predicting lifestyles and emergence of pathogens.</title>
        <authorList>
            <person name="Haridas S."/>
            <person name="Albert R."/>
            <person name="Binder M."/>
            <person name="Bloem J."/>
            <person name="Labutti K."/>
            <person name="Salamov A."/>
            <person name="Andreopoulos B."/>
            <person name="Baker S."/>
            <person name="Barry K."/>
            <person name="Bills G."/>
            <person name="Bluhm B."/>
            <person name="Cannon C."/>
            <person name="Castanera R."/>
            <person name="Culley D."/>
            <person name="Daum C."/>
            <person name="Ezra D."/>
            <person name="Gonzalez J."/>
            <person name="Henrissat B."/>
            <person name="Kuo A."/>
            <person name="Liang C."/>
            <person name="Lipzen A."/>
            <person name="Lutzoni F."/>
            <person name="Magnuson J."/>
            <person name="Mondo S."/>
            <person name="Nolan M."/>
            <person name="Ohm R."/>
            <person name="Pangilinan J."/>
            <person name="Park H.-J."/>
            <person name="Ramirez L."/>
            <person name="Alfaro M."/>
            <person name="Sun H."/>
            <person name="Tritt A."/>
            <person name="Yoshinaga Y."/>
            <person name="Zwiers L.-H."/>
            <person name="Turgeon B."/>
            <person name="Goodwin S."/>
            <person name="Spatafora J."/>
            <person name="Crous P."/>
            <person name="Grigoriev I."/>
        </authorList>
    </citation>
    <scope>NUCLEOTIDE SEQUENCE</scope>
    <source>
        <strain evidence="2">ATCC 74209</strain>
    </source>
</reference>
<evidence type="ECO:0000256" key="1">
    <source>
        <dbReference type="SAM" id="Phobius"/>
    </source>
</evidence>
<feature type="transmembrane region" description="Helical" evidence="1">
    <location>
        <begin position="6"/>
        <end position="26"/>
    </location>
</feature>
<protein>
    <submittedName>
        <fullName evidence="2">Uncharacterized protein</fullName>
    </submittedName>
</protein>
<sequence length="68" mass="7859">MQTSDAFVCMYIFTFLFLKGAVWPYILRQHENEERDGEHVKAYTNFAEPIQKAAYVSKSGNLLEGILQ</sequence>
<proteinExistence type="predicted"/>
<keyword evidence="1" id="KW-0812">Transmembrane</keyword>
<keyword evidence="1" id="KW-1133">Transmembrane helix</keyword>
<accession>A0A9P4JNW9</accession>
<organism evidence="2 3">
    <name type="scientific">Delitschia confertaspora ATCC 74209</name>
    <dbReference type="NCBI Taxonomy" id="1513339"/>
    <lineage>
        <taxon>Eukaryota</taxon>
        <taxon>Fungi</taxon>
        <taxon>Dikarya</taxon>
        <taxon>Ascomycota</taxon>
        <taxon>Pezizomycotina</taxon>
        <taxon>Dothideomycetes</taxon>
        <taxon>Pleosporomycetidae</taxon>
        <taxon>Pleosporales</taxon>
        <taxon>Delitschiaceae</taxon>
        <taxon>Delitschia</taxon>
    </lineage>
</organism>
<dbReference type="EMBL" id="ML994048">
    <property type="protein sequence ID" value="KAF2199918.1"/>
    <property type="molecule type" value="Genomic_DNA"/>
</dbReference>
<evidence type="ECO:0000313" key="3">
    <source>
        <dbReference type="Proteomes" id="UP000799536"/>
    </source>
</evidence>
<evidence type="ECO:0000313" key="2">
    <source>
        <dbReference type="EMBL" id="KAF2199918.1"/>
    </source>
</evidence>
<dbReference type="Proteomes" id="UP000799536">
    <property type="component" value="Unassembled WGS sequence"/>
</dbReference>
<comment type="caution">
    <text evidence="2">The sequence shown here is derived from an EMBL/GenBank/DDBJ whole genome shotgun (WGS) entry which is preliminary data.</text>
</comment>
<keyword evidence="3" id="KW-1185">Reference proteome</keyword>
<keyword evidence="1" id="KW-0472">Membrane</keyword>
<dbReference type="AlphaFoldDB" id="A0A9P4JNW9"/>
<name>A0A9P4JNW9_9PLEO</name>
<gene>
    <name evidence="2" type="ORF">GQ43DRAFT_97722</name>
</gene>